<dbReference type="PANTHER" id="PTHR43734">
    <property type="entry name" value="PHYTOENE DESATURASE"/>
    <property type="match status" value="1"/>
</dbReference>
<dbReference type="RefSeq" id="WP_042456258.1">
    <property type="nucleotide sequence ID" value="NZ_BBPN01000041.1"/>
</dbReference>
<dbReference type="Gene3D" id="3.50.50.60">
    <property type="entry name" value="FAD/NAD(P)-binding domain"/>
    <property type="match status" value="2"/>
</dbReference>
<protein>
    <submittedName>
        <fullName evidence="3">Phytoene desaturase</fullName>
    </submittedName>
</protein>
<name>A0A1H7SR52_STRJI</name>
<evidence type="ECO:0000313" key="4">
    <source>
        <dbReference type="Proteomes" id="UP000183015"/>
    </source>
</evidence>
<dbReference type="GO" id="GO:0016491">
    <property type="term" value="F:oxidoreductase activity"/>
    <property type="evidence" value="ECO:0007669"/>
    <property type="project" value="InterPro"/>
</dbReference>
<proteinExistence type="predicted"/>
<dbReference type="eggNOG" id="COG1233">
    <property type="taxonomic scope" value="Bacteria"/>
</dbReference>
<dbReference type="STRING" id="235985.SAMN05414137_112134"/>
<gene>
    <name evidence="3" type="ORF">SAMN05414137_112134</name>
</gene>
<dbReference type="EMBL" id="FOAZ01000012">
    <property type="protein sequence ID" value="SEL74334.1"/>
    <property type="molecule type" value="Genomic_DNA"/>
</dbReference>
<dbReference type="Proteomes" id="UP000183015">
    <property type="component" value="Unassembled WGS sequence"/>
</dbReference>
<dbReference type="AlphaFoldDB" id="A0A1H7SR52"/>
<keyword evidence="4" id="KW-1185">Reference proteome</keyword>
<dbReference type="SUPFAM" id="SSF51905">
    <property type="entry name" value="FAD/NAD(P)-binding domain"/>
    <property type="match status" value="1"/>
</dbReference>
<feature type="domain" description="Amine oxidase" evidence="2">
    <location>
        <begin position="11"/>
        <end position="283"/>
    </location>
</feature>
<organism evidence="3 4">
    <name type="scientific">Streptacidiphilus jiangxiensis</name>
    <dbReference type="NCBI Taxonomy" id="235985"/>
    <lineage>
        <taxon>Bacteria</taxon>
        <taxon>Bacillati</taxon>
        <taxon>Actinomycetota</taxon>
        <taxon>Actinomycetes</taxon>
        <taxon>Kitasatosporales</taxon>
        <taxon>Streptomycetaceae</taxon>
        <taxon>Streptacidiphilus</taxon>
    </lineage>
</organism>
<sequence length="479" mass="50510">MARIVVIGAGMGGLAAAARLATVGHKVTLCEAAPTHGGMLGWYERDGFRFDTGPTLLTLPAVYRDLMLKTGRTRLEDEVELRSVDPGSAHLLPDGTRVTLANASLARVESALGAALGADAGVRWAAMLERGRGVWEATRRPLLEEPLPDDPSPLHRDPYVPARRGLLARAPRTLADVARRELRDARLTALLDEYALRFGLDPERVPASLTWLPYMEQSFGVWYVTGGLRALADAVLRRCQARRVDLRFGTRVEQVVTGGSLGEERATGVLLADGSVLDADVVIDNRAPTGVTGAPGRFTLLLALRGERPDGVPHRTVVHAPDRADELDALFGRAPRPCEQPTLQLLRPDDATLAPAGHEAAVVTVTVPPQGPVDWTDPARVSAYADAVLTHALRAAPELGDRLLWRHARTPADTAAETGAPGGSVPPPSLPGADGAFLAPPNTDALPGLFHVGGGTHPGGGLARVGMSATVVAGLVGTP</sequence>
<reference evidence="4" key="1">
    <citation type="submission" date="2016-10" db="EMBL/GenBank/DDBJ databases">
        <authorList>
            <person name="Varghese N."/>
        </authorList>
    </citation>
    <scope>NUCLEOTIDE SEQUENCE [LARGE SCALE GENOMIC DNA]</scope>
    <source>
        <strain evidence="4">DSM 45096 / BCRC 16803 / CGMCC 4.1857 / CIP 109030 / JCM 12277 / KCTC 19219 / NBRC 100920 / 33214</strain>
    </source>
</reference>
<dbReference type="InterPro" id="IPR002937">
    <property type="entry name" value="Amino_oxidase"/>
</dbReference>
<dbReference type="Pfam" id="PF01593">
    <property type="entry name" value="Amino_oxidase"/>
    <property type="match status" value="1"/>
</dbReference>
<dbReference type="OrthoDB" id="9774675at2"/>
<dbReference type="InterPro" id="IPR036188">
    <property type="entry name" value="FAD/NAD-bd_sf"/>
</dbReference>
<evidence type="ECO:0000256" key="1">
    <source>
        <dbReference type="SAM" id="MobiDB-lite"/>
    </source>
</evidence>
<evidence type="ECO:0000259" key="2">
    <source>
        <dbReference type="Pfam" id="PF01593"/>
    </source>
</evidence>
<feature type="region of interest" description="Disordered" evidence="1">
    <location>
        <begin position="413"/>
        <end position="440"/>
    </location>
</feature>
<evidence type="ECO:0000313" key="3">
    <source>
        <dbReference type="EMBL" id="SEL74334.1"/>
    </source>
</evidence>
<accession>A0A1H7SR52</accession>
<dbReference type="PANTHER" id="PTHR43734:SF1">
    <property type="entry name" value="PHYTOENE DESATURASE"/>
    <property type="match status" value="1"/>
</dbReference>